<feature type="non-terminal residue" evidence="1">
    <location>
        <position position="109"/>
    </location>
</feature>
<keyword evidence="2" id="KW-1185">Reference proteome</keyword>
<sequence>IEKFDGIYFGLWKMQIEDYLYQNNLHELLSGEKLETMKQEIWDLKNQKALGLICLLLARNVSFNIIKETTNAGLLATLANMYEKLLAINKLDSTGYRIVFRESFWKIVK</sequence>
<proteinExistence type="predicted"/>
<reference evidence="2" key="1">
    <citation type="journal article" date="2016" name="Nat. Biotechnol.">
        <title>Sequencing wild and cultivated cassava and related species reveals extensive interspecific hybridization and genetic diversity.</title>
        <authorList>
            <person name="Bredeson J.V."/>
            <person name="Lyons J.B."/>
            <person name="Prochnik S.E."/>
            <person name="Wu G.A."/>
            <person name="Ha C.M."/>
            <person name="Edsinger-Gonzales E."/>
            <person name="Grimwood J."/>
            <person name="Schmutz J."/>
            <person name="Rabbi I.Y."/>
            <person name="Egesi C."/>
            <person name="Nauluvula P."/>
            <person name="Lebot V."/>
            <person name="Ndunguru J."/>
            <person name="Mkamilo G."/>
            <person name="Bart R.S."/>
            <person name="Setter T.L."/>
            <person name="Gleadow R.M."/>
            <person name="Kulakow P."/>
            <person name="Ferguson M.E."/>
            <person name="Rounsley S."/>
            <person name="Rokhsar D.S."/>
        </authorList>
    </citation>
    <scope>NUCLEOTIDE SEQUENCE [LARGE SCALE GENOMIC DNA]</scope>
    <source>
        <strain evidence="2">cv. AM560-2</strain>
    </source>
</reference>
<name>A0ACB7HDL3_MANES</name>
<evidence type="ECO:0000313" key="2">
    <source>
        <dbReference type="Proteomes" id="UP000091857"/>
    </source>
</evidence>
<organism evidence="1 2">
    <name type="scientific">Manihot esculenta</name>
    <name type="common">Cassava</name>
    <name type="synonym">Jatropha manihot</name>
    <dbReference type="NCBI Taxonomy" id="3983"/>
    <lineage>
        <taxon>Eukaryota</taxon>
        <taxon>Viridiplantae</taxon>
        <taxon>Streptophyta</taxon>
        <taxon>Embryophyta</taxon>
        <taxon>Tracheophyta</taxon>
        <taxon>Spermatophyta</taxon>
        <taxon>Magnoliopsida</taxon>
        <taxon>eudicotyledons</taxon>
        <taxon>Gunneridae</taxon>
        <taxon>Pentapetalae</taxon>
        <taxon>rosids</taxon>
        <taxon>fabids</taxon>
        <taxon>Malpighiales</taxon>
        <taxon>Euphorbiaceae</taxon>
        <taxon>Crotonoideae</taxon>
        <taxon>Manihoteae</taxon>
        <taxon>Manihot</taxon>
    </lineage>
</organism>
<feature type="non-terminal residue" evidence="1">
    <location>
        <position position="1"/>
    </location>
</feature>
<dbReference type="Proteomes" id="UP000091857">
    <property type="component" value="Chromosome 7"/>
</dbReference>
<gene>
    <name evidence="1" type="ORF">MANES_07G071178v8</name>
</gene>
<evidence type="ECO:0000313" key="1">
    <source>
        <dbReference type="EMBL" id="KAG8650758.1"/>
    </source>
</evidence>
<dbReference type="EMBL" id="CM004393">
    <property type="protein sequence ID" value="KAG8650758.1"/>
    <property type="molecule type" value="Genomic_DNA"/>
</dbReference>
<protein>
    <submittedName>
        <fullName evidence="1">Uncharacterized protein</fullName>
    </submittedName>
</protein>
<comment type="caution">
    <text evidence="1">The sequence shown here is derived from an EMBL/GenBank/DDBJ whole genome shotgun (WGS) entry which is preliminary data.</text>
</comment>
<accession>A0ACB7HDL3</accession>